<dbReference type="HOGENOM" id="CLU_920858_0_0_9"/>
<evidence type="ECO:0000313" key="2">
    <source>
        <dbReference type="Proteomes" id="UP000006437"/>
    </source>
</evidence>
<dbReference type="AlphaFoldDB" id="G9X2N4"/>
<sequence length="302" mass="36498">MEINRIIELIEKSKNGDLYFIRKMTDGYKSYKPRTSDTLIEKITDMILHYLKFFSEKEQIVFNPMGYRDETIEKYKVKDIEDYKSLIESFEYPKIEGLEKEIDNLKSYCISYDVIDNNQNEKILLLRRINKLKKLRNNGFLIHFRGEELVDIDDEVFGIDNEIDLIIYKDEILILNHIALERIFDLTIQYKNKAKETLKILRDKVRISNFDKFEEDCLNDSRYKKALTKMLNEKELIEKSFDNHRNLIEIIDTFDLQIEYELYPEFILVYEYKNQIMDFLRIIRDSYYISINQNRPGCDEKI</sequence>
<accession>G9X2N4</accession>
<dbReference type="Pfam" id="PF16162">
    <property type="entry name" value="KwaB"/>
    <property type="match status" value="1"/>
</dbReference>
<organism evidence="1 2">
    <name type="scientific">Peptoanaerobacter stomatis</name>
    <dbReference type="NCBI Taxonomy" id="796937"/>
    <lineage>
        <taxon>Bacteria</taxon>
        <taxon>Bacillati</taxon>
        <taxon>Bacillota</taxon>
        <taxon>Clostridia</taxon>
        <taxon>Peptostreptococcales</taxon>
        <taxon>Filifactoraceae</taxon>
        <taxon>Peptoanaerobacter</taxon>
    </lineage>
</organism>
<protein>
    <submittedName>
        <fullName evidence="1">Uncharacterized protein</fullName>
    </submittedName>
</protein>
<dbReference type="EMBL" id="AFZE01000056">
    <property type="protein sequence ID" value="EHL11104.1"/>
    <property type="molecule type" value="Genomic_DNA"/>
</dbReference>
<gene>
    <name evidence="1" type="ORF">HMPREF9629_00641</name>
</gene>
<proteinExistence type="predicted"/>
<dbReference type="Proteomes" id="UP000006437">
    <property type="component" value="Unassembled WGS sequence"/>
</dbReference>
<dbReference type="RefSeq" id="WP_009524877.1">
    <property type="nucleotide sequence ID" value="NZ_JH414548.1"/>
</dbReference>
<dbReference type="BioCyc" id="EBAC796937-HMP:GMGH-643-MONOMER"/>
<dbReference type="InterPro" id="IPR032359">
    <property type="entry name" value="KwaB-like"/>
</dbReference>
<comment type="caution">
    <text evidence="1">The sequence shown here is derived from an EMBL/GenBank/DDBJ whole genome shotgun (WGS) entry which is preliminary data.</text>
</comment>
<reference evidence="1 2" key="1">
    <citation type="submission" date="2011-08" db="EMBL/GenBank/DDBJ databases">
        <title>The Genome Sequence of Eubacteriaceae bacterium ACC19a.</title>
        <authorList>
            <consortium name="The Broad Institute Genome Sequencing Platform"/>
            <person name="Earl A."/>
            <person name="Ward D."/>
            <person name="Feldgarden M."/>
            <person name="Gevers D."/>
            <person name="Sizova M."/>
            <person name="Hazen A."/>
            <person name="Epstein S."/>
            <person name="Young S.K."/>
            <person name="Zeng Q."/>
            <person name="Gargeya S."/>
            <person name="Fitzgerald M."/>
            <person name="Haas B."/>
            <person name="Abouelleil A."/>
            <person name="Alvarado L."/>
            <person name="Arachchi H.M."/>
            <person name="Berlin A."/>
            <person name="Brown A."/>
            <person name="Chapman S.B."/>
            <person name="Chen Z."/>
            <person name="Dunbar C."/>
            <person name="Freedman E."/>
            <person name="Gearin G."/>
            <person name="Gellesch M."/>
            <person name="Goldberg J."/>
            <person name="Griggs A."/>
            <person name="Gujja S."/>
            <person name="Heiman D."/>
            <person name="Howarth C."/>
            <person name="Larson L."/>
            <person name="Lui A."/>
            <person name="MacDonald P.J.P."/>
            <person name="Montmayeur A."/>
            <person name="Murphy C."/>
            <person name="Neiman D."/>
            <person name="Pearson M."/>
            <person name="Priest M."/>
            <person name="Roberts A."/>
            <person name="Saif S."/>
            <person name="Shea T."/>
            <person name="Shenoy N."/>
            <person name="Sisk P."/>
            <person name="Stolte C."/>
            <person name="Sykes S."/>
            <person name="Wortman J."/>
            <person name="Nusbaum C."/>
            <person name="Birren B."/>
        </authorList>
    </citation>
    <scope>NUCLEOTIDE SEQUENCE [LARGE SCALE GENOMIC DNA]</scope>
    <source>
        <strain evidence="1 2">ACC19a</strain>
    </source>
</reference>
<name>G9X2N4_9FIRM</name>
<evidence type="ECO:0000313" key="1">
    <source>
        <dbReference type="EMBL" id="EHL11104.1"/>
    </source>
</evidence>